<reference evidence="2" key="3">
    <citation type="submission" date="2019-09" db="EMBL/GenBank/DDBJ databases">
        <authorList>
            <person name="Zhang D.-C."/>
        </authorList>
    </citation>
    <scope>NUCLEOTIDE SEQUENCE</scope>
    <source>
        <strain evidence="2">RU-4-M-4</strain>
    </source>
</reference>
<evidence type="ECO:0000313" key="5">
    <source>
        <dbReference type="Proteomes" id="UP000322315"/>
    </source>
</evidence>
<protein>
    <submittedName>
        <fullName evidence="2">Uncharacterized protein</fullName>
    </submittedName>
</protein>
<dbReference type="Proteomes" id="UP000322315">
    <property type="component" value="Unassembled WGS sequence"/>
</dbReference>
<evidence type="ECO:0000313" key="3">
    <source>
        <dbReference type="EMBL" id="TSJ79961.1"/>
    </source>
</evidence>
<dbReference type="InterPro" id="IPR047674">
    <property type="entry name" value="CAL67264-like"/>
</dbReference>
<proteinExistence type="predicted"/>
<sequence length="60" mass="6515">MAMNKNTVLAWATWIMISMGLLLMGLGAFRYDDVAGWGFGAVGLGFFAVAWVFNALKGRV</sequence>
<dbReference type="Proteomes" id="UP000315145">
    <property type="component" value="Unassembled WGS sequence"/>
</dbReference>
<evidence type="ECO:0000313" key="4">
    <source>
        <dbReference type="Proteomes" id="UP000315145"/>
    </source>
</evidence>
<evidence type="ECO:0000256" key="1">
    <source>
        <dbReference type="SAM" id="Phobius"/>
    </source>
</evidence>
<dbReference type="EMBL" id="VMBF01000003">
    <property type="protein sequence ID" value="TSJ79961.1"/>
    <property type="molecule type" value="Genomic_DNA"/>
</dbReference>
<evidence type="ECO:0000313" key="2">
    <source>
        <dbReference type="EMBL" id="KAA5825663.1"/>
    </source>
</evidence>
<comment type="caution">
    <text evidence="2">The sequence shown here is derived from an EMBL/GenBank/DDBJ whole genome shotgun (WGS) entry which is preliminary data.</text>
</comment>
<accession>A0A5M7B7Y7</accession>
<dbReference type="EMBL" id="VWRS01000003">
    <property type="protein sequence ID" value="KAA5825663.1"/>
    <property type="molecule type" value="Genomic_DNA"/>
</dbReference>
<keyword evidence="1" id="KW-0472">Membrane</keyword>
<keyword evidence="4" id="KW-1185">Reference proteome</keyword>
<keyword evidence="1" id="KW-0812">Transmembrane</keyword>
<dbReference type="NCBIfam" id="NF040514">
    <property type="entry name" value="CAL67264_fam"/>
    <property type="match status" value="1"/>
</dbReference>
<feature type="transmembrane region" description="Helical" evidence="1">
    <location>
        <begin position="35"/>
        <end position="56"/>
    </location>
</feature>
<name>A0A5M7B7Y7_9FLAO</name>
<gene>
    <name evidence="2" type="ORF">F2B50_07065</name>
    <name evidence="3" type="ORF">FPF71_07065</name>
</gene>
<reference evidence="3 4" key="2">
    <citation type="submission" date="2019-07" db="EMBL/GenBank/DDBJ databases">
        <title>Algibacter marinivivus sp. nov., isolated from the surface of a marine red alga.</title>
        <authorList>
            <person name="Zhong X."/>
            <person name="Xu W."/>
            <person name="Zhang Y."/>
            <person name="Zhang Q."/>
            <person name="Du Z."/>
        </authorList>
    </citation>
    <scope>NUCLEOTIDE SEQUENCE [LARGE SCALE GENOMIC DNA]</scope>
    <source>
        <strain evidence="3 4">RU-4-M-4</strain>
    </source>
</reference>
<feature type="transmembrane region" description="Helical" evidence="1">
    <location>
        <begin position="7"/>
        <end position="29"/>
    </location>
</feature>
<reference evidence="2 5" key="1">
    <citation type="journal article" date="2015" name="Int. J. Syst. Evol. Microbiol.">
        <title>Algibacter amylolyticus sp. nov., isolated from intertidal sediment.</title>
        <authorList>
            <person name="Zhang D.C."/>
            <person name="Wu J."/>
            <person name="Neuner K."/>
            <person name="Yao J."/>
            <person name="Margesin R."/>
        </authorList>
    </citation>
    <scope>NUCLEOTIDE SEQUENCE [LARGE SCALE GENOMIC DNA]</scope>
    <source>
        <strain evidence="2 5">RU-4-M-4</strain>
    </source>
</reference>
<organism evidence="2 5">
    <name type="scientific">Algibacter amylolyticus</name>
    <dbReference type="NCBI Taxonomy" id="1608400"/>
    <lineage>
        <taxon>Bacteria</taxon>
        <taxon>Pseudomonadati</taxon>
        <taxon>Bacteroidota</taxon>
        <taxon>Flavobacteriia</taxon>
        <taxon>Flavobacteriales</taxon>
        <taxon>Flavobacteriaceae</taxon>
        <taxon>Algibacter</taxon>
    </lineage>
</organism>
<keyword evidence="1" id="KW-1133">Transmembrane helix</keyword>
<dbReference type="AlphaFoldDB" id="A0A5M7B7Y7"/>